<dbReference type="Proteomes" id="UP000821845">
    <property type="component" value="Chromosome 1"/>
</dbReference>
<dbReference type="EMBL" id="CM023481">
    <property type="protein sequence ID" value="KAH6944105.1"/>
    <property type="molecule type" value="Genomic_DNA"/>
</dbReference>
<proteinExistence type="predicted"/>
<reference evidence="1" key="1">
    <citation type="submission" date="2020-05" db="EMBL/GenBank/DDBJ databases">
        <title>Large-scale comparative analyses of tick genomes elucidate their genetic diversity and vector capacities.</title>
        <authorList>
            <person name="Jia N."/>
            <person name="Wang J."/>
            <person name="Shi W."/>
            <person name="Du L."/>
            <person name="Sun Y."/>
            <person name="Zhan W."/>
            <person name="Jiang J."/>
            <person name="Wang Q."/>
            <person name="Zhang B."/>
            <person name="Ji P."/>
            <person name="Sakyi L.B."/>
            <person name="Cui X."/>
            <person name="Yuan T."/>
            <person name="Jiang B."/>
            <person name="Yang W."/>
            <person name="Lam T.T.-Y."/>
            <person name="Chang Q."/>
            <person name="Ding S."/>
            <person name="Wang X."/>
            <person name="Zhu J."/>
            <person name="Ruan X."/>
            <person name="Zhao L."/>
            <person name="Wei J."/>
            <person name="Que T."/>
            <person name="Du C."/>
            <person name="Cheng J."/>
            <person name="Dai P."/>
            <person name="Han X."/>
            <person name="Huang E."/>
            <person name="Gao Y."/>
            <person name="Liu J."/>
            <person name="Shao H."/>
            <person name="Ye R."/>
            <person name="Li L."/>
            <person name="Wei W."/>
            <person name="Wang X."/>
            <person name="Wang C."/>
            <person name="Yang T."/>
            <person name="Huo Q."/>
            <person name="Li W."/>
            <person name="Guo W."/>
            <person name="Chen H."/>
            <person name="Zhou L."/>
            <person name="Ni X."/>
            <person name="Tian J."/>
            <person name="Zhou Y."/>
            <person name="Sheng Y."/>
            <person name="Liu T."/>
            <person name="Pan Y."/>
            <person name="Xia L."/>
            <person name="Li J."/>
            <person name="Zhao F."/>
            <person name="Cao W."/>
        </authorList>
    </citation>
    <scope>NUCLEOTIDE SEQUENCE</scope>
    <source>
        <strain evidence="1">Hyas-2018</strain>
    </source>
</reference>
<organism evidence="1 2">
    <name type="scientific">Hyalomma asiaticum</name>
    <name type="common">Tick</name>
    <dbReference type="NCBI Taxonomy" id="266040"/>
    <lineage>
        <taxon>Eukaryota</taxon>
        <taxon>Metazoa</taxon>
        <taxon>Ecdysozoa</taxon>
        <taxon>Arthropoda</taxon>
        <taxon>Chelicerata</taxon>
        <taxon>Arachnida</taxon>
        <taxon>Acari</taxon>
        <taxon>Parasitiformes</taxon>
        <taxon>Ixodida</taxon>
        <taxon>Ixodoidea</taxon>
        <taxon>Ixodidae</taxon>
        <taxon>Hyalomminae</taxon>
        <taxon>Hyalomma</taxon>
    </lineage>
</organism>
<evidence type="ECO:0000313" key="1">
    <source>
        <dbReference type="EMBL" id="KAH6944105.1"/>
    </source>
</evidence>
<keyword evidence="2" id="KW-1185">Reference proteome</keyword>
<gene>
    <name evidence="1" type="ORF">HPB50_001921</name>
</gene>
<sequence>MQDKEPEEGGNQANDKEQGREKVLKEETDKEEERLQKERLRIGSAKVTFAVVRLPLAVSDVVNLAADGQQAELARHVRCHTPATPSTSLDAVLASPDSTKASHSVREAGATALLLPCPGFLWDPVTCANTPVCYMAYKQEKQQQHYDHLRLLELQRRLSRLRRQLPGDGEAAFVPLLPKPTRRSGRTRGTPTQLRNSQGEVTARGPRPVAATVVPGHQRRPHLLHKAAPSPWNTTWSTRIPGAGQDAVLLRSHVRRFCDEGVIASSTKRNGRPGVAAGRKHRRHGFRVCTDRVESITTKH</sequence>
<evidence type="ECO:0000313" key="2">
    <source>
        <dbReference type="Proteomes" id="UP000821845"/>
    </source>
</evidence>
<comment type="caution">
    <text evidence="1">The sequence shown here is derived from an EMBL/GenBank/DDBJ whole genome shotgun (WGS) entry which is preliminary data.</text>
</comment>
<name>A0ACB7TAR6_HYAAI</name>
<protein>
    <submittedName>
        <fullName evidence="1">Uncharacterized protein</fullName>
    </submittedName>
</protein>
<accession>A0ACB7TAR6</accession>